<evidence type="ECO:0000256" key="5">
    <source>
        <dbReference type="ARBA" id="ARBA00022692"/>
    </source>
</evidence>
<feature type="transmembrane region" description="Helical" evidence="11">
    <location>
        <begin position="339"/>
        <end position="355"/>
    </location>
</feature>
<dbReference type="InterPro" id="IPR031334">
    <property type="entry name" value="Piezo_cap_dom"/>
</dbReference>
<feature type="domain" description="Piezo TM25-28" evidence="13">
    <location>
        <begin position="1262"/>
        <end position="1379"/>
    </location>
</feature>
<feature type="transmembrane region" description="Helical" evidence="11">
    <location>
        <begin position="954"/>
        <end position="975"/>
    </location>
</feature>
<comment type="caution">
    <text evidence="17">The sequence shown here is derived from an EMBL/GenBank/DDBJ whole genome shotgun (WGS) entry which is preliminary data.</text>
</comment>
<feature type="transmembrane region" description="Helical" evidence="11">
    <location>
        <begin position="565"/>
        <end position="585"/>
    </location>
</feature>
<feature type="transmembrane region" description="Helical" evidence="11">
    <location>
        <begin position="2087"/>
        <end position="2109"/>
    </location>
</feature>
<dbReference type="GO" id="GO:0008381">
    <property type="term" value="F:mechanosensitive monoatomic ion channel activity"/>
    <property type="evidence" value="ECO:0007669"/>
    <property type="project" value="InterPro"/>
</dbReference>
<keyword evidence="6 11" id="KW-1133">Transmembrane helix</keyword>
<feature type="transmembrane region" description="Helical" evidence="11">
    <location>
        <begin position="1983"/>
        <end position="2005"/>
    </location>
</feature>
<evidence type="ECO:0000259" key="15">
    <source>
        <dbReference type="Pfam" id="PF24871"/>
    </source>
</evidence>
<reference evidence="17" key="1">
    <citation type="submission" date="2021-02" db="EMBL/GenBank/DDBJ databases">
        <authorList>
            <person name="Nowell W R."/>
        </authorList>
    </citation>
    <scope>NUCLEOTIDE SEQUENCE</scope>
</reference>
<feature type="transmembrane region" description="Helical" evidence="11">
    <location>
        <begin position="810"/>
        <end position="831"/>
    </location>
</feature>
<evidence type="ECO:0000313" key="18">
    <source>
        <dbReference type="EMBL" id="CAF3630171.1"/>
    </source>
</evidence>
<dbReference type="Proteomes" id="UP000663829">
    <property type="component" value="Unassembled WGS sequence"/>
</dbReference>
<dbReference type="InterPro" id="IPR056769">
    <property type="entry name" value="Piezo_TM1-24"/>
</dbReference>
<dbReference type="Pfam" id="PF15917">
    <property type="entry name" value="Piezo_TM25-28"/>
    <property type="match status" value="2"/>
</dbReference>
<feature type="transmembrane region" description="Helical" evidence="11">
    <location>
        <begin position="1767"/>
        <end position="1784"/>
    </location>
</feature>
<dbReference type="PANTHER" id="PTHR47049:SF2">
    <property type="entry name" value="PIEZO-TYPE MECHANOSENSITIVE ION CHANNEL HOMOLOG"/>
    <property type="match status" value="1"/>
</dbReference>
<dbReference type="InterPro" id="IPR056768">
    <property type="entry name" value="THU_Piezo"/>
</dbReference>
<proteinExistence type="inferred from homology"/>
<dbReference type="InterPro" id="IPR027272">
    <property type="entry name" value="Piezo"/>
</dbReference>
<dbReference type="PROSITE" id="PS50818">
    <property type="entry name" value="INTEIN_C_TER"/>
    <property type="match status" value="1"/>
</dbReference>
<sequence length="2607" mass="303537">MVIRFISQIEDSQIDWDYSSELLTFYLLIYIFIGLHNISMGQLSELLTETPNISSLTVQSSNCFISGVPEDLNKQNSSSKNNSEFELKQTPVHKNRDDYVHDNLSKNHRPSLSLSNTPSLHTNKSMSVLEAETMASIKTSEKRLNKMSLSILSGFINFLLPLALLTGAIFRFSIVSVLYGFLLLVLPWLGPLTESTIRVRYRLFIIIIFLVSLLMIIAQISFQSVLLANKPYGHTLKTCSEIVQILRLFGLERLDNSNAIRILRLIFPDIIIFAISIVCLTISRRILISAQRNRTTTNETLLLSSTTTATSSTSTTTSSKQKQSLGTKWPRLLSVLQRIRLFIQFILVGFAAIIYPSIFNSVYFLFFLSLATLWACSIKFGRKYAIFRGLLLIYAGVHLLVYYLYQFGFFQEIFPQKTLWTNITGFTALVTSNCSTNEPHLQYDLPWSDYVNPAVVLLLYFYYAFETSRTIFKRRLVISEYHSHSPDFEEQRRSPIATEAVVVDNSPSNDAPPLQHHRLSRTWSAEHHDDQTWQGRMIYIIISILRVLEKQSYLLSLIAMLAWSITYHSLLTLVFLLWACFIWILPRSRVWCLRLSPFFTFYGTGLLILQYLSGFKISYQQLNFGLNQSFMEQIGIRINEFQPAFIPLLVKSFYMVFFWLTLRQFISEIRNSRTLSEHDTGQGQIRLSSESSTRSYPRRLGRWIVNIMTKYWIFISCGMLLLMSIQQTVVAYRIIYMMFYLFFILSFQISFGFWRRTTAVFHLVIIVYSMIVLIVIYIYQFKAVYDWLQNRIDKVWLLSVGLEDLGTDALAVKLLTPSTFLVVNILQLYYFHSGWMAMITIKSDKNIQGPATATLQDIHKYAKENVKNSEYRQSESILKTKATNWQESLYKLYFRLNRIYKKVTYYAWRFAEIHMYKFVLFAMILVATLNVSAFNVVLIILATIGLALFRLRPLINLLTLIATGLYIVVSMGYQLEVVKQEFIQKDVFIHNCTPSFLNITDNGYLPNDTAKWFGFELTPRIDRYIGLYIFLTLVLTFDAISRYRQRHRRMELSHKFNVHLIENKYSILFEPFCLKNTEDDSYEYDIVDYKRADDGIVPFLKYFSNFLFYRFGIEICNVMTVIVIAVRLDVMAVLYAIWLGLFLMSKRRALIKIWPIYLLFLLIVFPVQYMIVVGPPPFLCFRYWWSHVSFDGWPQLKRWLYLPDYVNPPSAQQLIADFFQLLCASQQWRVFVHENNEKDSVFTDAGGSNREIIYDKDLYVDNPAWDYVMKKRHWLDQLKYIVFMYGCWTVLAIAYLAGTTRISLLGLGYLISCFYFLWYGQEFLTKPILKLIKMWNYLIYYCFAVIFVKACLQVVACVGFVSTQCWVIQIFAITCLKSGAQLFNDYSELGLLFVVVCIFLYKSIACGAIESAFFCAFIDLFVPCLKQEYIPQNNNCNTDINQPCDRSAGDASLFMDGFCLIFLLLQKRIFSSYYWEHIVTELRSQAKLASQGAVLFNMITKKRIDEDIERENETVRKIKCSLERIKAQQQKLNQTGGLPDESSEHYEAIRSGDYYMFDYESDEIVDESKKDDATAAQEQILEVLTSDNDTDLQTTSLEDNLQPNQTLTTSSIEEGEVPMPIQRKKSRGSVMKPIFKKIKSITKIIVDYWINLFNHYSQDYRQVSRKLAEMKSRDKVVRQSIIEQDKQQSRITTSEGAPVIDLDPLAGGDNNLIVQPKVQTTVQVENDDVLANRSRFYRLLDSIFYMLMSRSELLCYSFMVINHLTSGALLSMPLPLSIFLWAMLSSRPSRNYWITVLTYTEAMIVIKYIFQFRFYPWNVKGFEEQRPLAPVNIIGIDRKGDAASVADLFLLLSLFLHRSILKQMGLWKADHQLPELPTTAPVKTVQTISNSSEDIAQTEPVVKYEQRVKKRMRKYVHRLKQTYFMKPIITFYRRLKQTLFVRDVYAPMFFCDFLNMLVIIIWYSQFGERAGGNVVQTIKENKVPVAFLAILLIQFILIIIDRALYIRRNVRGKFIFQILQIIGVHAWLFFILPGITRVKFRNNGAAQLWYLLKCIYFGYSSIQVRCGYPKRIAGNFLMKRFNYINQILYRGYLLVPFLLELRTIMDWMFTDTSLGLSSWLQLEDIYSNMYLLKCARWAETKYPTPRGQTRPKLTKYGVGGSLLALLILLIWFPLLFFSFTSSFYQKNPPVEVTVEIKLGGYLPIYRMTAQNGDISPFIAADYNELRTKIGQPANTEDAAAFIRDFNSDDITCVNMLAKSTEIWQISQPIRDILITDLSQNKSIPVRFSYTIVRAPPGQDDAEDITAEVANEHTIYILPENEGLRQSLIDILNGTIETRTSINITILRLMPRFIHVKPKAKPEEIESFRKVFPYNYYANITMGLKATPNSTDVWWEMHENPDDKTPQQFNPSCIATNRADYLTLIMFNDKISPANISFLTRYGIVGIYTTIVLALAQFIRGSLFSGPNSIMFEELPQVDALWNFISDIYLLRTVDEYMIETEYFERLIYIYRDPQVLLYWTKEKKQIIGIYTTFVLVVARLLRTILQTSQTIMFNELPYVDRIWHLLSDIYLVREHLYLFIEEQLFAKLLFLYRSPETLIKYTKLKYE</sequence>
<dbReference type="InterPro" id="IPR031805">
    <property type="entry name" value="Piezo_TM25-28"/>
</dbReference>
<dbReference type="OrthoDB" id="303066at2759"/>
<feature type="transmembrane region" description="Helical" evidence="11">
    <location>
        <begin position="760"/>
        <end position="779"/>
    </location>
</feature>
<evidence type="ECO:0000256" key="4">
    <source>
        <dbReference type="ARBA" id="ARBA00022475"/>
    </source>
</evidence>
<keyword evidence="5 11" id="KW-0812">Transmembrane</keyword>
<keyword evidence="8 11" id="KW-0472">Membrane</keyword>
<dbReference type="InterPro" id="IPR030934">
    <property type="entry name" value="Intein_C"/>
</dbReference>
<feature type="transmembrane region" description="Helical" evidence="11">
    <location>
        <begin position="169"/>
        <end position="189"/>
    </location>
</feature>
<evidence type="ECO:0000256" key="9">
    <source>
        <dbReference type="ARBA" id="ARBA00023303"/>
    </source>
</evidence>
<feature type="domain" description="Piezo TM25-28" evidence="13">
    <location>
        <begin position="1403"/>
        <end position="1535"/>
    </location>
</feature>
<feature type="transmembrane region" description="Helical" evidence="11">
    <location>
        <begin position="703"/>
        <end position="725"/>
    </location>
</feature>
<feature type="transmembrane region" description="Helical" evidence="11">
    <location>
        <begin position="1944"/>
        <end position="1963"/>
    </location>
</feature>
<name>A0A813VMH4_9BILA</name>
<evidence type="ECO:0000259" key="16">
    <source>
        <dbReference type="Pfam" id="PF24874"/>
    </source>
</evidence>
<feature type="transmembrane region" description="Helical" evidence="11">
    <location>
        <begin position="644"/>
        <end position="662"/>
    </location>
</feature>
<feature type="transmembrane region" description="Helical" evidence="11">
    <location>
        <begin position="918"/>
        <end position="948"/>
    </location>
</feature>
<feature type="transmembrane region" description="Helical" evidence="11">
    <location>
        <begin position="1302"/>
        <end position="1318"/>
    </location>
</feature>
<feature type="domain" description="Piezo TM1-24" evidence="15">
    <location>
        <begin position="171"/>
        <end position="836"/>
    </location>
</feature>
<feature type="transmembrane region" description="Helical" evidence="11">
    <location>
        <begin position="144"/>
        <end position="163"/>
    </location>
</feature>
<evidence type="ECO:0000256" key="7">
    <source>
        <dbReference type="ARBA" id="ARBA00023065"/>
    </source>
</evidence>
<feature type="transmembrane region" description="Helical" evidence="11">
    <location>
        <begin position="1391"/>
        <end position="1422"/>
    </location>
</feature>
<evidence type="ECO:0000256" key="8">
    <source>
        <dbReference type="ARBA" id="ARBA00023136"/>
    </source>
</evidence>
<evidence type="ECO:0008006" key="20">
    <source>
        <dbReference type="Google" id="ProtNLM"/>
    </source>
</evidence>
<dbReference type="Pfam" id="PF23188">
    <property type="entry name" value="THU_Piezo1"/>
    <property type="match status" value="1"/>
</dbReference>
<feature type="transmembrane region" description="Helical" evidence="11">
    <location>
        <begin position="2014"/>
        <end position="2035"/>
    </location>
</feature>
<evidence type="ECO:0000259" key="13">
    <source>
        <dbReference type="Pfam" id="PF15917"/>
    </source>
</evidence>
<evidence type="ECO:0000256" key="11">
    <source>
        <dbReference type="SAM" id="Phobius"/>
    </source>
</evidence>
<evidence type="ECO:0000256" key="6">
    <source>
        <dbReference type="ARBA" id="ARBA00022989"/>
    </source>
</evidence>
<feature type="transmembrane region" description="Helical" evidence="11">
    <location>
        <begin position="2438"/>
        <end position="2458"/>
    </location>
</feature>
<keyword evidence="9" id="KW-0407">Ion channel</keyword>
<evidence type="ECO:0000259" key="12">
    <source>
        <dbReference type="Pfam" id="PF12166"/>
    </source>
</evidence>
<feature type="transmembrane region" description="Helical" evidence="11">
    <location>
        <begin position="262"/>
        <end position="282"/>
    </location>
</feature>
<feature type="transmembrane region" description="Helical" evidence="11">
    <location>
        <begin position="1118"/>
        <end position="1141"/>
    </location>
</feature>
<feature type="transmembrane region" description="Helical" evidence="11">
    <location>
        <begin position="1791"/>
        <end position="1810"/>
    </location>
</feature>
<evidence type="ECO:0000256" key="2">
    <source>
        <dbReference type="ARBA" id="ARBA00007821"/>
    </source>
</evidence>
<feature type="domain" description="Piezo non-specific cation channel cap" evidence="12">
    <location>
        <begin position="2526"/>
        <end position="2603"/>
    </location>
</feature>
<evidence type="ECO:0000313" key="19">
    <source>
        <dbReference type="Proteomes" id="UP000663829"/>
    </source>
</evidence>
<accession>A0A813VMH4</accession>
<comment type="subcellular location">
    <subcellularLocation>
        <location evidence="1">Cell membrane</location>
        <topology evidence="1">Multi-pass membrane protein</topology>
    </subcellularLocation>
</comment>
<feature type="transmembrane region" description="Helical" evidence="11">
    <location>
        <begin position="1153"/>
        <end position="1172"/>
    </location>
</feature>
<dbReference type="GO" id="GO:0005886">
    <property type="term" value="C:plasma membrane"/>
    <property type="evidence" value="ECO:0007669"/>
    <property type="project" value="UniProtKB-SubCell"/>
</dbReference>
<keyword evidence="3" id="KW-0813">Transport</keyword>
<dbReference type="Pfam" id="PF24871">
    <property type="entry name" value="Piezo_TM1-24"/>
    <property type="match status" value="1"/>
</dbReference>
<evidence type="ECO:0000256" key="1">
    <source>
        <dbReference type="ARBA" id="ARBA00004651"/>
    </source>
</evidence>
<evidence type="ECO:0000259" key="14">
    <source>
        <dbReference type="Pfam" id="PF23188"/>
    </source>
</evidence>
<keyword evidence="4" id="KW-1003">Cell membrane</keyword>
<feature type="transmembrane region" description="Helical" evidence="11">
    <location>
        <begin position="2047"/>
        <end position="2066"/>
    </location>
</feature>
<dbReference type="Proteomes" id="UP000681722">
    <property type="component" value="Unassembled WGS sequence"/>
</dbReference>
<feature type="domain" description="Piezo transmembrane helical unit" evidence="14">
    <location>
        <begin position="1748"/>
        <end position="1868"/>
    </location>
</feature>
<dbReference type="PANTHER" id="PTHR47049">
    <property type="entry name" value="PIEZO-TYPE MECHANOSENSITIVE ION CHANNEL HOMOLOG"/>
    <property type="match status" value="1"/>
</dbReference>
<feature type="domain" description="Piezo non-specific cation channel cap" evidence="12">
    <location>
        <begin position="2217"/>
        <end position="2522"/>
    </location>
</feature>
<feature type="domain" description="Piezo THU9 and anchor" evidence="16">
    <location>
        <begin position="1942"/>
        <end position="2178"/>
    </location>
</feature>
<evidence type="ECO:0000256" key="3">
    <source>
        <dbReference type="ARBA" id="ARBA00022448"/>
    </source>
</evidence>
<evidence type="ECO:0000256" key="10">
    <source>
        <dbReference type="SAM" id="Coils"/>
    </source>
</evidence>
<feature type="transmembrane region" description="Helical" evidence="11">
    <location>
        <begin position="2156"/>
        <end position="2177"/>
    </location>
</feature>
<feature type="transmembrane region" description="Helical" evidence="11">
    <location>
        <begin position="1025"/>
        <end position="1043"/>
    </location>
</feature>
<keyword evidence="7" id="KW-0406">Ion transport</keyword>
<feature type="transmembrane region" description="Helical" evidence="11">
    <location>
        <begin position="385"/>
        <end position="405"/>
    </location>
</feature>
<feature type="transmembrane region" description="Helical" evidence="11">
    <location>
        <begin position="592"/>
        <end position="612"/>
    </location>
</feature>
<comment type="similarity">
    <text evidence="2">Belongs to the PIEZO (TC 1.A.75) family.</text>
</comment>
<keyword evidence="19" id="KW-1185">Reference proteome</keyword>
<dbReference type="InterPro" id="IPR056770">
    <property type="entry name" value="Piezo_THU9_anchor"/>
</dbReference>
<feature type="transmembrane region" description="Helical" evidence="11">
    <location>
        <begin position="2526"/>
        <end position="2545"/>
    </location>
</feature>
<feature type="transmembrane region" description="Helical" evidence="11">
    <location>
        <begin position="731"/>
        <end position="753"/>
    </location>
</feature>
<feature type="transmembrane region" description="Helical" evidence="11">
    <location>
        <begin position="1338"/>
        <end position="1371"/>
    </location>
</feature>
<gene>
    <name evidence="17" type="ORF">GPM918_LOCUS5653</name>
    <name evidence="18" type="ORF">SRO942_LOCUS5653</name>
</gene>
<feature type="transmembrane region" description="Helical" evidence="11">
    <location>
        <begin position="201"/>
        <end position="222"/>
    </location>
</feature>
<dbReference type="EMBL" id="CAJOBC010000828">
    <property type="protein sequence ID" value="CAF3630171.1"/>
    <property type="molecule type" value="Genomic_DNA"/>
</dbReference>
<dbReference type="Pfam" id="PF12166">
    <property type="entry name" value="Piezo_cap"/>
    <property type="match status" value="2"/>
</dbReference>
<evidence type="ECO:0000313" key="17">
    <source>
        <dbReference type="EMBL" id="CAF0842812.1"/>
    </source>
</evidence>
<organism evidence="17 19">
    <name type="scientific">Didymodactylos carnosus</name>
    <dbReference type="NCBI Taxonomy" id="1234261"/>
    <lineage>
        <taxon>Eukaryota</taxon>
        <taxon>Metazoa</taxon>
        <taxon>Spiralia</taxon>
        <taxon>Gnathifera</taxon>
        <taxon>Rotifera</taxon>
        <taxon>Eurotatoria</taxon>
        <taxon>Bdelloidea</taxon>
        <taxon>Philodinida</taxon>
        <taxon>Philodinidae</taxon>
        <taxon>Didymodactylos</taxon>
    </lineage>
</organism>
<dbReference type="Pfam" id="PF24874">
    <property type="entry name" value="Piezo_THU9_anchor"/>
    <property type="match status" value="1"/>
</dbReference>
<feature type="coiled-coil region" evidence="10">
    <location>
        <begin position="1508"/>
        <end position="1535"/>
    </location>
</feature>
<feature type="transmembrane region" description="Helical" evidence="11">
    <location>
        <begin position="1278"/>
        <end position="1296"/>
    </location>
</feature>
<feature type="transmembrane region" description="Helical" evidence="11">
    <location>
        <begin position="361"/>
        <end position="378"/>
    </location>
</feature>
<keyword evidence="10" id="KW-0175">Coiled coil</keyword>
<dbReference type="EMBL" id="CAJNOQ010000828">
    <property type="protein sequence ID" value="CAF0842812.1"/>
    <property type="molecule type" value="Genomic_DNA"/>
</dbReference>
<protein>
    <recommendedName>
        <fullName evidence="20">Piezo-type mechanosensitive ion channel component</fullName>
    </recommendedName>
</protein>